<evidence type="ECO:0000259" key="10">
    <source>
        <dbReference type="Pfam" id="PF02771"/>
    </source>
</evidence>
<dbReference type="eggNOG" id="COG1960">
    <property type="taxonomic scope" value="Bacteria"/>
</dbReference>
<dbReference type="HOGENOM" id="CLU_018204_9_0_5"/>
<protein>
    <submittedName>
        <fullName evidence="11">Acyl-CoA dehydrogenase domain protein</fullName>
    </submittedName>
</protein>
<dbReference type="Gene3D" id="1.20.140.10">
    <property type="entry name" value="Butyryl-CoA Dehydrogenase, subunit A, domain 3"/>
    <property type="match status" value="1"/>
</dbReference>
<evidence type="ECO:0000256" key="6">
    <source>
        <dbReference type="RuleBase" id="RU362125"/>
    </source>
</evidence>
<reference evidence="11 12" key="1">
    <citation type="journal article" date="2011" name="Stand. Genomic Sci.">
        <title>Complete genome sequence of Parvibaculum lavamentivorans type strain (DS-1(T)).</title>
        <authorList>
            <person name="Schleheck D."/>
            <person name="Weiss M."/>
            <person name="Pitluck S."/>
            <person name="Bruce D."/>
            <person name="Land M.L."/>
            <person name="Han S."/>
            <person name="Saunders E."/>
            <person name="Tapia R."/>
            <person name="Detter C."/>
            <person name="Brettin T."/>
            <person name="Han J."/>
            <person name="Woyke T."/>
            <person name="Goodwin L."/>
            <person name="Pennacchio L."/>
            <person name="Nolan M."/>
            <person name="Cook A.M."/>
            <person name="Kjelleberg S."/>
            <person name="Thomas T."/>
        </authorList>
    </citation>
    <scope>NUCLEOTIDE SEQUENCE [LARGE SCALE GENOMIC DNA]</scope>
    <source>
        <strain evidence="12">DS-1 / DSM 13023 / NCIMB 13966</strain>
    </source>
</reference>
<dbReference type="AlphaFoldDB" id="A7HQD9"/>
<dbReference type="InterPro" id="IPR006091">
    <property type="entry name" value="Acyl-CoA_Oxase/DH_mid-dom"/>
</dbReference>
<feature type="domain" description="Acyl-CoA oxidase/dehydrogenase middle" evidence="9">
    <location>
        <begin position="176"/>
        <end position="272"/>
    </location>
</feature>
<organism evidence="11 12">
    <name type="scientific">Parvibaculum lavamentivorans (strain DS-1 / DSM 13023 / NCIMB 13966)</name>
    <dbReference type="NCBI Taxonomy" id="402881"/>
    <lineage>
        <taxon>Bacteria</taxon>
        <taxon>Pseudomonadati</taxon>
        <taxon>Pseudomonadota</taxon>
        <taxon>Alphaproteobacteria</taxon>
        <taxon>Hyphomicrobiales</taxon>
        <taxon>Parvibaculaceae</taxon>
        <taxon>Parvibaculum</taxon>
    </lineage>
</organism>
<evidence type="ECO:0000256" key="2">
    <source>
        <dbReference type="ARBA" id="ARBA00009347"/>
    </source>
</evidence>
<comment type="similarity">
    <text evidence="2 6">Belongs to the acyl-CoA dehydrogenase family.</text>
</comment>
<accession>A7HQD9</accession>
<dbReference type="InterPro" id="IPR052161">
    <property type="entry name" value="Mycobact_Acyl-CoA_DH"/>
</dbReference>
<evidence type="ECO:0000256" key="7">
    <source>
        <dbReference type="SAM" id="MobiDB-lite"/>
    </source>
</evidence>
<dbReference type="PANTHER" id="PTHR43292">
    <property type="entry name" value="ACYL-COA DEHYDROGENASE"/>
    <property type="match status" value="1"/>
</dbReference>
<comment type="cofactor">
    <cofactor evidence="1 6">
        <name>FAD</name>
        <dbReference type="ChEBI" id="CHEBI:57692"/>
    </cofactor>
</comment>
<dbReference type="Gene3D" id="2.40.110.10">
    <property type="entry name" value="Butyryl-CoA Dehydrogenase, subunit A, domain 2"/>
    <property type="match status" value="1"/>
</dbReference>
<dbReference type="PANTHER" id="PTHR43292:SF3">
    <property type="entry name" value="ACYL-COA DEHYDROGENASE FADE29"/>
    <property type="match status" value="1"/>
</dbReference>
<gene>
    <name evidence="11" type="ordered locus">Plav_0499</name>
</gene>
<feature type="domain" description="Acyl-CoA dehydrogenase/oxidase C-terminal" evidence="8">
    <location>
        <begin position="284"/>
        <end position="450"/>
    </location>
</feature>
<dbReference type="Pfam" id="PF02771">
    <property type="entry name" value="Acyl-CoA_dh_N"/>
    <property type="match status" value="1"/>
</dbReference>
<evidence type="ECO:0000259" key="8">
    <source>
        <dbReference type="Pfam" id="PF00441"/>
    </source>
</evidence>
<evidence type="ECO:0000313" key="12">
    <source>
        <dbReference type="Proteomes" id="UP000006377"/>
    </source>
</evidence>
<dbReference type="SUPFAM" id="SSF56645">
    <property type="entry name" value="Acyl-CoA dehydrogenase NM domain-like"/>
    <property type="match status" value="1"/>
</dbReference>
<dbReference type="Pfam" id="PF00441">
    <property type="entry name" value="Acyl-CoA_dh_1"/>
    <property type="match status" value="1"/>
</dbReference>
<dbReference type="EMBL" id="CP000774">
    <property type="protein sequence ID" value="ABS62122.1"/>
    <property type="molecule type" value="Genomic_DNA"/>
</dbReference>
<evidence type="ECO:0000259" key="9">
    <source>
        <dbReference type="Pfam" id="PF02770"/>
    </source>
</evidence>
<dbReference type="InterPro" id="IPR036250">
    <property type="entry name" value="AcylCo_DH-like_C"/>
</dbReference>
<dbReference type="GO" id="GO:0016627">
    <property type="term" value="F:oxidoreductase activity, acting on the CH-CH group of donors"/>
    <property type="evidence" value="ECO:0007669"/>
    <property type="project" value="InterPro"/>
</dbReference>
<dbReference type="GO" id="GO:0050660">
    <property type="term" value="F:flavin adenine dinucleotide binding"/>
    <property type="evidence" value="ECO:0007669"/>
    <property type="project" value="InterPro"/>
</dbReference>
<dbReference type="STRING" id="402881.Plav_0499"/>
<keyword evidence="12" id="KW-1185">Reference proteome</keyword>
<name>A7HQD9_PARL1</name>
<dbReference type="GO" id="GO:0005886">
    <property type="term" value="C:plasma membrane"/>
    <property type="evidence" value="ECO:0007669"/>
    <property type="project" value="TreeGrafter"/>
</dbReference>
<dbReference type="InterPro" id="IPR009100">
    <property type="entry name" value="AcylCoA_DH/oxidase_NM_dom_sf"/>
</dbReference>
<dbReference type="SUPFAM" id="SSF47203">
    <property type="entry name" value="Acyl-CoA dehydrogenase C-terminal domain-like"/>
    <property type="match status" value="1"/>
</dbReference>
<evidence type="ECO:0000256" key="3">
    <source>
        <dbReference type="ARBA" id="ARBA00022630"/>
    </source>
</evidence>
<dbReference type="InterPro" id="IPR013786">
    <property type="entry name" value="AcylCoA_DH/ox_N"/>
</dbReference>
<evidence type="ECO:0000256" key="4">
    <source>
        <dbReference type="ARBA" id="ARBA00022827"/>
    </source>
</evidence>
<proteinExistence type="inferred from homology"/>
<dbReference type="InterPro" id="IPR037069">
    <property type="entry name" value="AcylCoA_DH/ox_N_sf"/>
</dbReference>
<dbReference type="InterPro" id="IPR046373">
    <property type="entry name" value="Acyl-CoA_Oxase/DH_mid-dom_sf"/>
</dbReference>
<feature type="region of interest" description="Disordered" evidence="7">
    <location>
        <begin position="1"/>
        <end position="41"/>
    </location>
</feature>
<dbReference type="Gene3D" id="1.10.540.10">
    <property type="entry name" value="Acyl-CoA dehydrogenase/oxidase, N-terminal domain"/>
    <property type="match status" value="1"/>
</dbReference>
<evidence type="ECO:0000256" key="5">
    <source>
        <dbReference type="ARBA" id="ARBA00023002"/>
    </source>
</evidence>
<dbReference type="Pfam" id="PF02770">
    <property type="entry name" value="Acyl-CoA_dh_M"/>
    <property type="match status" value="1"/>
</dbReference>
<dbReference type="KEGG" id="pla:Plav_0499"/>
<keyword evidence="4 6" id="KW-0274">FAD</keyword>
<keyword evidence="3 6" id="KW-0285">Flavoprotein</keyword>
<sequence length="452" mass="49553">MEDASRGAPVRGCASGGDKLSVTGSDNDLNLGRNKNRDIRKQQELREDGMDLAMRPEDVAFRDEVRAFLAENLTDELKAHARLTPGILADQDLRVEWLKRLNKRGWAAPSWPKQYGGAGFNVMQRFIWASECAAAGAPQGSNMGLSMVGPTLMGHGTDEQKAHYLPRILNGEDWWCQGYSEPGSGSDLASLQCRADSDGDDYIINGTKLWTTGAHQSNKMFCLVRTDPNAAKKQEGISFILIDDFHAKGIKVDPIITLAGDHEVNQVFFDDVRVPKKNRVGAENNGWTVAKYLLEFERGGAAHGANLRNALNKLRVVAGTEHSGTGTKLIDDPNFRRKLDETEVEVTAVEFTEHRIMSQLSNGQNPGAAASIIKLRGADTNQKITELGVEAIAYYVQPDVIEARTWGANVPPVGPDHTLMVMPKYLNTRAQTIFGGSNEVQRNIMAKAVLGL</sequence>
<evidence type="ECO:0000256" key="1">
    <source>
        <dbReference type="ARBA" id="ARBA00001974"/>
    </source>
</evidence>
<keyword evidence="5 6" id="KW-0560">Oxidoreductase</keyword>
<dbReference type="InterPro" id="IPR009075">
    <property type="entry name" value="AcylCo_DH/oxidase_C"/>
</dbReference>
<dbReference type="Proteomes" id="UP000006377">
    <property type="component" value="Chromosome"/>
</dbReference>
<evidence type="ECO:0000313" key="11">
    <source>
        <dbReference type="EMBL" id="ABS62122.1"/>
    </source>
</evidence>
<feature type="domain" description="Acyl-CoA dehydrogenase/oxidase N-terminal" evidence="10">
    <location>
        <begin position="56"/>
        <end position="172"/>
    </location>
</feature>